<dbReference type="Pfam" id="PF03480">
    <property type="entry name" value="DctP"/>
    <property type="match status" value="1"/>
</dbReference>
<protein>
    <submittedName>
        <fullName evidence="3">TRAP transporter substrate-binding protein DctP</fullName>
    </submittedName>
</protein>
<name>A0A848FB42_9BURK</name>
<dbReference type="NCBIfam" id="NF037995">
    <property type="entry name" value="TRAP_S1"/>
    <property type="match status" value="1"/>
</dbReference>
<keyword evidence="4" id="KW-1185">Reference proteome</keyword>
<keyword evidence="1 2" id="KW-0732">Signal</keyword>
<sequence length="326" mass="36105">MKLQHTLKSLLCTSALSLAALAAGAQEVTIKAVSAWPEGNFFSQNFEKFVKKVNAEGKGQIQINYLGGGAKVMPPFEVGNAVKAGVVDMANVTGNFYTNLLPESDALSVSTVPVQEWRRNGAYDYINKLWGEKLNAVYLGRAIDQMPYHLFLKKGVAKPDLKGLRLRGIPIYRDFFQSMGASVLTIAPGELYTALERGVVDGYGWPVSGVFDLSLQEHTKYRVEPGFYNTEVGVLLNRNTWNKLNDKQRAVLTSAARWMEDLNLDNTKAWEEEKKRQAAAGIQPISFGAAEAAEYTRKANDAIWASINQRSPQHGPRLRQLLTNGH</sequence>
<evidence type="ECO:0000256" key="2">
    <source>
        <dbReference type="SAM" id="SignalP"/>
    </source>
</evidence>
<dbReference type="EMBL" id="JABBFW010000012">
    <property type="protein sequence ID" value="NML16744.1"/>
    <property type="molecule type" value="Genomic_DNA"/>
</dbReference>
<dbReference type="InterPro" id="IPR038404">
    <property type="entry name" value="TRAP_DctP_sf"/>
</dbReference>
<dbReference type="Proteomes" id="UP000574067">
    <property type="component" value="Unassembled WGS sequence"/>
</dbReference>
<comment type="caution">
    <text evidence="3">The sequence shown here is derived from an EMBL/GenBank/DDBJ whole genome shotgun (WGS) entry which is preliminary data.</text>
</comment>
<organism evidence="3 4">
    <name type="scientific">Azohydromonas caseinilytica</name>
    <dbReference type="NCBI Taxonomy" id="2728836"/>
    <lineage>
        <taxon>Bacteria</taxon>
        <taxon>Pseudomonadati</taxon>
        <taxon>Pseudomonadota</taxon>
        <taxon>Betaproteobacteria</taxon>
        <taxon>Burkholderiales</taxon>
        <taxon>Sphaerotilaceae</taxon>
        <taxon>Azohydromonas</taxon>
    </lineage>
</organism>
<evidence type="ECO:0000313" key="4">
    <source>
        <dbReference type="Proteomes" id="UP000574067"/>
    </source>
</evidence>
<reference evidence="3 4" key="1">
    <citation type="submission" date="2020-04" db="EMBL/GenBank/DDBJ databases">
        <title>Azohydromonas sp. isolated from soil.</title>
        <authorList>
            <person name="Dahal R.H."/>
        </authorList>
    </citation>
    <scope>NUCLEOTIDE SEQUENCE [LARGE SCALE GENOMIC DNA]</scope>
    <source>
        <strain evidence="3 4">G-1-1-14</strain>
    </source>
</reference>
<dbReference type="Gene3D" id="3.40.190.170">
    <property type="entry name" value="Bacterial extracellular solute-binding protein, family 7"/>
    <property type="match status" value="1"/>
</dbReference>
<evidence type="ECO:0000313" key="3">
    <source>
        <dbReference type="EMBL" id="NML16744.1"/>
    </source>
</evidence>
<gene>
    <name evidence="3" type="primary">dctP</name>
    <name evidence="3" type="ORF">HHL10_17315</name>
</gene>
<dbReference type="AlphaFoldDB" id="A0A848FB42"/>
<dbReference type="PANTHER" id="PTHR33376">
    <property type="match status" value="1"/>
</dbReference>
<dbReference type="InterPro" id="IPR018389">
    <property type="entry name" value="DctP_fam"/>
</dbReference>
<dbReference type="GO" id="GO:0055085">
    <property type="term" value="P:transmembrane transport"/>
    <property type="evidence" value="ECO:0007669"/>
    <property type="project" value="InterPro"/>
</dbReference>
<proteinExistence type="predicted"/>
<feature type="chain" id="PRO_5033042833" evidence="2">
    <location>
        <begin position="26"/>
        <end position="326"/>
    </location>
</feature>
<feature type="signal peptide" evidence="2">
    <location>
        <begin position="1"/>
        <end position="25"/>
    </location>
</feature>
<dbReference type="RefSeq" id="WP_169161645.1">
    <property type="nucleotide sequence ID" value="NZ_JABBFW010000012.1"/>
</dbReference>
<dbReference type="PANTHER" id="PTHR33376:SF5">
    <property type="entry name" value="EXTRACYTOPLASMIC SOLUTE RECEPTOR PROTEIN"/>
    <property type="match status" value="1"/>
</dbReference>
<accession>A0A848FB42</accession>
<evidence type="ECO:0000256" key="1">
    <source>
        <dbReference type="ARBA" id="ARBA00022729"/>
    </source>
</evidence>